<feature type="compositionally biased region" description="Low complexity" evidence="1">
    <location>
        <begin position="109"/>
        <end position="119"/>
    </location>
</feature>
<sequence length="187" mass="17930">MGDGTMKATAGVALALFLSPGAAFAQAGEAPGGRTGKPANICQELVAFVHPPAPAAAPAGSPAPQAATAVQAPAQGQPAPAASSAAGEPQQKSGLSGPVAQTGPGASGPQGDAQKAAAPAAPPPATAATGAPKPSPEMIEQVDAAARDNNIVGCRDSARKMRIAGVALPAPLLALAALDLKYLQAAQ</sequence>
<dbReference type="Proteomes" id="UP000441523">
    <property type="component" value="Unassembled WGS sequence"/>
</dbReference>
<keyword evidence="2" id="KW-0732">Signal</keyword>
<reference evidence="3 4" key="1">
    <citation type="submission" date="2019-09" db="EMBL/GenBank/DDBJ databases">
        <title>YIM 132548 draft genome.</title>
        <authorList>
            <person name="Jiang L."/>
        </authorList>
    </citation>
    <scope>NUCLEOTIDE SEQUENCE [LARGE SCALE GENOMIC DNA]</scope>
    <source>
        <strain evidence="3 4">YIM 132548</strain>
    </source>
</reference>
<name>A0A6N6MJV0_9HYPH</name>
<keyword evidence="4" id="KW-1185">Reference proteome</keyword>
<dbReference type="EMBL" id="VZZJ01000023">
    <property type="protein sequence ID" value="KAB1070821.1"/>
    <property type="molecule type" value="Genomic_DNA"/>
</dbReference>
<feature type="chain" id="PRO_5027049156" evidence="2">
    <location>
        <begin position="26"/>
        <end position="187"/>
    </location>
</feature>
<proteinExistence type="predicted"/>
<feature type="compositionally biased region" description="Low complexity" evidence="1">
    <location>
        <begin position="56"/>
        <end position="91"/>
    </location>
</feature>
<accession>A0A6N6MJV0</accession>
<feature type="signal peptide" evidence="2">
    <location>
        <begin position="1"/>
        <end position="25"/>
    </location>
</feature>
<feature type="region of interest" description="Disordered" evidence="1">
    <location>
        <begin position="53"/>
        <end position="135"/>
    </location>
</feature>
<organism evidence="3 4">
    <name type="scientific">Methylobacterium planeticum</name>
    <dbReference type="NCBI Taxonomy" id="2615211"/>
    <lineage>
        <taxon>Bacteria</taxon>
        <taxon>Pseudomonadati</taxon>
        <taxon>Pseudomonadota</taxon>
        <taxon>Alphaproteobacteria</taxon>
        <taxon>Hyphomicrobiales</taxon>
        <taxon>Methylobacteriaceae</taxon>
        <taxon>Methylobacterium</taxon>
    </lineage>
</organism>
<evidence type="ECO:0000256" key="1">
    <source>
        <dbReference type="SAM" id="MobiDB-lite"/>
    </source>
</evidence>
<evidence type="ECO:0000313" key="4">
    <source>
        <dbReference type="Proteomes" id="UP000441523"/>
    </source>
</evidence>
<evidence type="ECO:0000256" key="2">
    <source>
        <dbReference type="SAM" id="SignalP"/>
    </source>
</evidence>
<dbReference type="AlphaFoldDB" id="A0A6N6MJV0"/>
<comment type="caution">
    <text evidence="3">The sequence shown here is derived from an EMBL/GenBank/DDBJ whole genome shotgun (WGS) entry which is preliminary data.</text>
</comment>
<protein>
    <submittedName>
        <fullName evidence="3">Uncharacterized protein</fullName>
    </submittedName>
</protein>
<gene>
    <name evidence="3" type="ORF">F6X51_21055</name>
</gene>
<evidence type="ECO:0000313" key="3">
    <source>
        <dbReference type="EMBL" id="KAB1070821.1"/>
    </source>
</evidence>